<keyword evidence="2" id="KW-1185">Reference proteome</keyword>
<evidence type="ECO:0000313" key="1">
    <source>
        <dbReference type="EMBL" id="NYJ07050.1"/>
    </source>
</evidence>
<protein>
    <submittedName>
        <fullName evidence="1">Uncharacterized protein</fullName>
    </submittedName>
</protein>
<gene>
    <name evidence="1" type="ORF">GGQ55_003328</name>
</gene>
<reference evidence="1 2" key="1">
    <citation type="submission" date="2020-07" db="EMBL/GenBank/DDBJ databases">
        <title>Sequencing the genomes of 1000 actinobacteria strains.</title>
        <authorList>
            <person name="Klenk H.-P."/>
        </authorList>
    </citation>
    <scope>NUCLEOTIDE SEQUENCE [LARGE SCALE GENOMIC DNA]</scope>
    <source>
        <strain evidence="1 2">DSM 104001</strain>
    </source>
</reference>
<sequence length="39" mass="4742">MTTIDQYLVRNHQTDLLRAACARRPHRCRTHLRRPRRTA</sequence>
<accession>A0A853CGW6</accession>
<comment type="caution">
    <text evidence="1">The sequence shown here is derived from an EMBL/GenBank/DDBJ whole genome shotgun (WGS) entry which is preliminary data.</text>
</comment>
<name>A0A853CGW6_9ACTN</name>
<dbReference type="AlphaFoldDB" id="A0A853CGW6"/>
<evidence type="ECO:0000313" key="2">
    <source>
        <dbReference type="Proteomes" id="UP000541969"/>
    </source>
</evidence>
<dbReference type="Proteomes" id="UP000541969">
    <property type="component" value="Unassembled WGS sequence"/>
</dbReference>
<dbReference type="EMBL" id="JACBZT010000001">
    <property type="protein sequence ID" value="NYJ07050.1"/>
    <property type="molecule type" value="Genomic_DNA"/>
</dbReference>
<organism evidence="1 2">
    <name type="scientific">Petropleomorpha daqingensis</name>
    <dbReference type="NCBI Taxonomy" id="2026353"/>
    <lineage>
        <taxon>Bacteria</taxon>
        <taxon>Bacillati</taxon>
        <taxon>Actinomycetota</taxon>
        <taxon>Actinomycetes</taxon>
        <taxon>Geodermatophilales</taxon>
        <taxon>Geodermatophilaceae</taxon>
        <taxon>Petropleomorpha</taxon>
    </lineage>
</organism>
<proteinExistence type="predicted"/>